<keyword evidence="1" id="KW-0732">Signal</keyword>
<feature type="chain" id="PRO_5035461421" description="Secreted protein" evidence="1">
    <location>
        <begin position="27"/>
        <end position="192"/>
    </location>
</feature>
<feature type="signal peptide" evidence="1">
    <location>
        <begin position="1"/>
        <end position="26"/>
    </location>
</feature>
<dbReference type="EMBL" id="JAGPXD010000003">
    <property type="protein sequence ID" value="KAH7363067.1"/>
    <property type="molecule type" value="Genomic_DNA"/>
</dbReference>
<evidence type="ECO:0000313" key="2">
    <source>
        <dbReference type="EMBL" id="KAH7363067.1"/>
    </source>
</evidence>
<keyword evidence="3" id="KW-1185">Reference proteome</keyword>
<comment type="caution">
    <text evidence="2">The sequence shown here is derived from an EMBL/GenBank/DDBJ whole genome shotgun (WGS) entry which is preliminary data.</text>
</comment>
<evidence type="ECO:0000313" key="3">
    <source>
        <dbReference type="Proteomes" id="UP000813385"/>
    </source>
</evidence>
<reference evidence="2" key="1">
    <citation type="journal article" date="2021" name="Nat. Commun.">
        <title>Genetic determinants of endophytism in the Arabidopsis root mycobiome.</title>
        <authorList>
            <person name="Mesny F."/>
            <person name="Miyauchi S."/>
            <person name="Thiergart T."/>
            <person name="Pickel B."/>
            <person name="Atanasova L."/>
            <person name="Karlsson M."/>
            <person name="Huettel B."/>
            <person name="Barry K.W."/>
            <person name="Haridas S."/>
            <person name="Chen C."/>
            <person name="Bauer D."/>
            <person name="Andreopoulos W."/>
            <person name="Pangilinan J."/>
            <person name="LaButti K."/>
            <person name="Riley R."/>
            <person name="Lipzen A."/>
            <person name="Clum A."/>
            <person name="Drula E."/>
            <person name="Henrissat B."/>
            <person name="Kohler A."/>
            <person name="Grigoriev I.V."/>
            <person name="Martin F.M."/>
            <person name="Hacquard S."/>
        </authorList>
    </citation>
    <scope>NUCLEOTIDE SEQUENCE</scope>
    <source>
        <strain evidence="2">MPI-CAGE-AT-0016</strain>
    </source>
</reference>
<sequence length="192" mass="20834">MVGIFWAMAPNGTWLVVSFGWVQVDGRMEVVACSTTGVEAGPFLPPRSPYSVGASCLPCVGLHRDGGSCPTNRLPFHFCGPASPCLALPRLSLNESCRYPRPFPPCRVHLVESMSGSGRNARRMPSTSFPPPPLPAQLLLSPGALISDLLRRRQGREGTPHDGETQHTHTPTLIPPRVVRRVFVLPSSRHLA</sequence>
<gene>
    <name evidence="2" type="ORF">B0T11DRAFT_90752</name>
</gene>
<dbReference type="Proteomes" id="UP000813385">
    <property type="component" value="Unassembled WGS sequence"/>
</dbReference>
<protein>
    <recommendedName>
        <fullName evidence="4">Secreted protein</fullName>
    </recommendedName>
</protein>
<name>A0A8K0TGN0_9PEZI</name>
<evidence type="ECO:0008006" key="4">
    <source>
        <dbReference type="Google" id="ProtNLM"/>
    </source>
</evidence>
<proteinExistence type="predicted"/>
<evidence type="ECO:0000256" key="1">
    <source>
        <dbReference type="SAM" id="SignalP"/>
    </source>
</evidence>
<accession>A0A8K0TGN0</accession>
<dbReference type="AlphaFoldDB" id="A0A8K0TGN0"/>
<organism evidence="2 3">
    <name type="scientific">Plectosphaerella cucumerina</name>
    <dbReference type="NCBI Taxonomy" id="40658"/>
    <lineage>
        <taxon>Eukaryota</taxon>
        <taxon>Fungi</taxon>
        <taxon>Dikarya</taxon>
        <taxon>Ascomycota</taxon>
        <taxon>Pezizomycotina</taxon>
        <taxon>Sordariomycetes</taxon>
        <taxon>Hypocreomycetidae</taxon>
        <taxon>Glomerellales</taxon>
        <taxon>Plectosphaerellaceae</taxon>
        <taxon>Plectosphaerella</taxon>
    </lineage>
</organism>